<proteinExistence type="predicted"/>
<evidence type="ECO:0000313" key="3">
    <source>
        <dbReference type="Proteomes" id="UP000245887"/>
    </source>
</evidence>
<dbReference type="Pfam" id="PF13558">
    <property type="entry name" value="SbcC_Walker_B"/>
    <property type="match status" value="1"/>
</dbReference>
<dbReference type="Pfam" id="PF13555">
    <property type="entry name" value="AAA_29"/>
    <property type="match status" value="1"/>
</dbReference>
<dbReference type="InterPro" id="IPR027417">
    <property type="entry name" value="P-loop_NTPase"/>
</dbReference>
<dbReference type="EMBL" id="QEKQ01000004">
    <property type="protein sequence ID" value="PVY76850.1"/>
    <property type="molecule type" value="Genomic_DNA"/>
</dbReference>
<dbReference type="Gene3D" id="3.40.1140.10">
    <property type="match status" value="1"/>
</dbReference>
<accession>A0A2U1CX77</accession>
<dbReference type="AlphaFoldDB" id="A0A2U1CX77"/>
<reference evidence="2 3" key="1">
    <citation type="submission" date="2018-04" db="EMBL/GenBank/DDBJ databases">
        <title>Genomic Encyclopedia of Type Strains, Phase IV (KMG-IV): sequencing the most valuable type-strain genomes for metagenomic binning, comparative biology and taxonomic classification.</title>
        <authorList>
            <person name="Goeker M."/>
        </authorList>
    </citation>
    <scope>NUCLEOTIDE SEQUENCE [LARGE SCALE GENOMIC DNA]</scope>
    <source>
        <strain evidence="2 3">DSM 28688</strain>
    </source>
</reference>
<protein>
    <submittedName>
        <fullName evidence="2">Uncharacterized protein YPO0396</fullName>
    </submittedName>
</protein>
<feature type="coiled-coil region" evidence="1">
    <location>
        <begin position="867"/>
        <end position="905"/>
    </location>
</feature>
<comment type="caution">
    <text evidence="2">The sequence shown here is derived from an EMBL/GenBank/DDBJ whole genome shotgun (WGS) entry which is preliminary data.</text>
</comment>
<gene>
    <name evidence="2" type="ORF">C8D92_10481</name>
</gene>
<feature type="coiled-coil region" evidence="1">
    <location>
        <begin position="688"/>
        <end position="725"/>
    </location>
</feature>
<evidence type="ECO:0000313" key="2">
    <source>
        <dbReference type="EMBL" id="PVY76850.1"/>
    </source>
</evidence>
<evidence type="ECO:0000256" key="1">
    <source>
        <dbReference type="SAM" id="Coils"/>
    </source>
</evidence>
<sequence>MQEQLLDFADDDTRAGFRLQRLEVFNWGTFHNRVWRLGVNGDNGLLTGDIGSGKSTLVDAMTTLLVPAQKIAYNKAAGAETKERSLRSYVLGYYKSERSETGQHARPVPLRDHNSYSVILAVFANEGYDQQITLAQVFWHKDRQGQPARFYVVAEGDCDIQEDFAGFGSDIRQLRKRLRDDDRMQLFDSFPPYEAAFRRQFGIDNDQALDLFHQTVSMKSVGNLTDFVRDHMLEAFHVGPRIDALIGHFDDLNRAHEAVLKARAQVEALEPLVADCHRYQSISDDRTRWEQCRDALRAYFAGHKDRLLSHRLERLAAEDERLDQNALQQQRLLDRQRAERDQLKEAIARNGGDRLEQLRGEIAETRRRRDDRRQRADRYAELAGQAGLPARPDPDTFADSHHTLTSRRASLDHDNQTIDTQRTELAVSLRQHRESHEALGEEIDSLKRRRSNISARQIRIRQTLCEALDLNEDDLPFVGELIRVREDESAWEGAAERVLHNFALSLLVPDEHYEAVARWVNDTHLRGRLVYFRVRQHQTNTVPDRHPESLVHKLEIRPDSAFYPWLEQALDQRFDYACCDDLAHFRRENRAITRAGQIKAGGQRHEKDDRHGLDDRSRYVLGWSNRAKIEALESQQATLERTIQDLADQLTDLDRQQKQLGERRDALTALLEIHDYQDIDWEGPAHDLARLEDEKAALEKASDQLRALNQQLEALDYQIQQTGDQRDQLNRALAINRDKQDSARQQQSEVRALMTEQQADHEPHFETLDGLREEALGPHQLTVESCDNRERDFREWLQKKVDADGKKLSKLQQQIQQAMSDYRHAWPLDTQEVDATLEAAPEYETMLEKLRADDLPRFENTFKALLNENTIREVAGFQSQLARERQQIRERIDQINQSLADIEYNPGRYILLEAQATSDPDVRDFQEQLKACTEGTLTGTEDEQYAESKFLQVKAIIERFRGREGTADMDRRWTRKVTDVRQWFTFAASERWREDGSEYEHYTDSGGKSGGQKEKLAYTVLAASLAYQFGLEWGEVRSRSFRFVMIDEAFGRGSDESARFGLELFRRLNLQLLIVTPLQKIHIIEPYVAHVGYVHNPEGRESLLRNLTIETYRAERERATAS</sequence>
<keyword evidence="1" id="KW-0175">Coiled coil</keyword>
<feature type="coiled-coil region" evidence="1">
    <location>
        <begin position="629"/>
        <end position="663"/>
    </location>
</feature>
<feature type="coiled-coil region" evidence="1">
    <location>
        <begin position="326"/>
        <end position="375"/>
    </location>
</feature>
<name>A0A2U1CX77_9GAMM</name>
<organism evidence="2 3">
    <name type="scientific">Tamilnaduibacter salinus</name>
    <dbReference type="NCBI Taxonomy" id="1484056"/>
    <lineage>
        <taxon>Bacteria</taxon>
        <taxon>Pseudomonadati</taxon>
        <taxon>Pseudomonadota</taxon>
        <taxon>Gammaproteobacteria</taxon>
        <taxon>Pseudomonadales</taxon>
        <taxon>Marinobacteraceae</taxon>
        <taxon>Tamilnaduibacter</taxon>
    </lineage>
</organism>
<dbReference type="RefSeq" id="WP_116918908.1">
    <property type="nucleotide sequence ID" value="NZ_QEKQ01000004.1"/>
</dbReference>
<dbReference type="SUPFAM" id="SSF52540">
    <property type="entry name" value="P-loop containing nucleoside triphosphate hydrolases"/>
    <property type="match status" value="1"/>
</dbReference>
<dbReference type="OrthoDB" id="9795626at2"/>
<dbReference type="Proteomes" id="UP000245887">
    <property type="component" value="Unassembled WGS sequence"/>
</dbReference>
<feature type="coiled-coil region" evidence="1">
    <location>
        <begin position="429"/>
        <end position="456"/>
    </location>
</feature>